<dbReference type="Pfam" id="PF01047">
    <property type="entry name" value="MarR"/>
    <property type="match status" value="1"/>
</dbReference>
<dbReference type="EMBL" id="PPWZ01000044">
    <property type="protein sequence ID" value="POH36805.1"/>
    <property type="molecule type" value="Genomic_DNA"/>
</dbReference>
<dbReference type="Gene3D" id="1.10.10.10">
    <property type="entry name" value="Winged helix-like DNA-binding domain superfamily/Winged helix DNA-binding domain"/>
    <property type="match status" value="1"/>
</dbReference>
<dbReference type="InterPro" id="IPR036390">
    <property type="entry name" value="WH_DNA-bd_sf"/>
</dbReference>
<sequence length="144" mass="16351">MENELIKALVTIVAFFNRTDRDKAFVKDANIDLEATSFQLFVTIGRMQPTNVSDLANILGKSHSSISRQVDKLENHGLILTKDADKDARIRVIELSKLGEDITNTINETRLKKIQTGLDDWTENEKQQLLESLNHLAKTLKQMD</sequence>
<feature type="domain" description="HTH marR-type" evidence="2">
    <location>
        <begin position="2"/>
        <end position="138"/>
    </location>
</feature>
<gene>
    <name evidence="3" type="ORF">C2R26_06660</name>
</gene>
<keyword evidence="1" id="KW-0238">DNA-binding</keyword>
<evidence type="ECO:0000256" key="1">
    <source>
        <dbReference type="ARBA" id="ARBA00023125"/>
    </source>
</evidence>
<protein>
    <submittedName>
        <fullName evidence="3">Transcriptional regulator</fullName>
    </submittedName>
</protein>
<evidence type="ECO:0000313" key="3">
    <source>
        <dbReference type="EMBL" id="POH36805.1"/>
    </source>
</evidence>
<dbReference type="InterPro" id="IPR039422">
    <property type="entry name" value="MarR/SlyA-like"/>
</dbReference>
<dbReference type="InterPro" id="IPR000835">
    <property type="entry name" value="HTH_MarR-typ"/>
</dbReference>
<dbReference type="AlphaFoldDB" id="A0A2P4R6E2"/>
<dbReference type="InterPro" id="IPR036388">
    <property type="entry name" value="WH-like_DNA-bd_sf"/>
</dbReference>
<dbReference type="PANTHER" id="PTHR33164">
    <property type="entry name" value="TRANSCRIPTIONAL REGULATOR, MARR FAMILY"/>
    <property type="match status" value="1"/>
</dbReference>
<proteinExistence type="predicted"/>
<dbReference type="GO" id="GO:0003677">
    <property type="term" value="F:DNA binding"/>
    <property type="evidence" value="ECO:0007669"/>
    <property type="project" value="UniProtKB-KW"/>
</dbReference>
<dbReference type="PROSITE" id="PS50995">
    <property type="entry name" value="HTH_MARR_2"/>
    <property type="match status" value="1"/>
</dbReference>
<dbReference type="GO" id="GO:0003700">
    <property type="term" value="F:DNA-binding transcription factor activity"/>
    <property type="evidence" value="ECO:0007669"/>
    <property type="project" value="InterPro"/>
</dbReference>
<dbReference type="CDD" id="cd00090">
    <property type="entry name" value="HTH_ARSR"/>
    <property type="match status" value="1"/>
</dbReference>
<dbReference type="SUPFAM" id="SSF46785">
    <property type="entry name" value="Winged helix' DNA-binding domain"/>
    <property type="match status" value="1"/>
</dbReference>
<accession>A0A2P4R6E2</accession>
<dbReference type="SMART" id="SM00347">
    <property type="entry name" value="HTH_MARR"/>
    <property type="match status" value="1"/>
</dbReference>
<evidence type="ECO:0000259" key="2">
    <source>
        <dbReference type="PROSITE" id="PS50995"/>
    </source>
</evidence>
<dbReference type="GO" id="GO:0006950">
    <property type="term" value="P:response to stress"/>
    <property type="evidence" value="ECO:0007669"/>
    <property type="project" value="TreeGrafter"/>
</dbReference>
<comment type="caution">
    <text evidence="3">The sequence shown here is derived from an EMBL/GenBank/DDBJ whole genome shotgun (WGS) entry which is preliminary data.</text>
</comment>
<name>A0A2P4R6E2_9LACO</name>
<organism evidence="3">
    <name type="scientific">Companilactobacillus formosensis</name>
    <dbReference type="NCBI Taxonomy" id="1617889"/>
    <lineage>
        <taxon>Bacteria</taxon>
        <taxon>Bacillati</taxon>
        <taxon>Bacillota</taxon>
        <taxon>Bacilli</taxon>
        <taxon>Lactobacillales</taxon>
        <taxon>Lactobacillaceae</taxon>
        <taxon>Companilactobacillus</taxon>
    </lineage>
</organism>
<dbReference type="InterPro" id="IPR011991">
    <property type="entry name" value="ArsR-like_HTH"/>
</dbReference>
<dbReference type="PANTHER" id="PTHR33164:SF57">
    <property type="entry name" value="MARR-FAMILY TRANSCRIPTIONAL REGULATOR"/>
    <property type="match status" value="1"/>
</dbReference>
<reference evidence="3" key="1">
    <citation type="submission" date="2018-01" db="EMBL/GenBank/DDBJ databases">
        <title>Genome sequnecing of Lactobacillus formosensis KACC 18721.</title>
        <authorList>
            <person name="Kim S.-J."/>
            <person name="Heo J."/>
        </authorList>
    </citation>
    <scope>NUCLEOTIDE SEQUENCE</scope>
    <source>
        <strain evidence="3">KACC 18721</strain>
    </source>
</reference>